<reference evidence="2" key="2">
    <citation type="submission" date="2023-06" db="EMBL/GenBank/DDBJ databases">
        <authorList>
            <consortium name="Lawrence Berkeley National Laboratory"/>
            <person name="Haridas S."/>
            <person name="Hensen N."/>
            <person name="Bonometti L."/>
            <person name="Westerberg I."/>
            <person name="Brannstrom I.O."/>
            <person name="Guillou S."/>
            <person name="Cros-Aarteil S."/>
            <person name="Calhoun S."/>
            <person name="Kuo A."/>
            <person name="Mondo S."/>
            <person name="Pangilinan J."/>
            <person name="Riley R."/>
            <person name="Labutti K."/>
            <person name="Andreopoulos B."/>
            <person name="Lipzen A."/>
            <person name="Chen C."/>
            <person name="Yanf M."/>
            <person name="Daum C."/>
            <person name="Ng V."/>
            <person name="Clum A."/>
            <person name="Steindorff A."/>
            <person name="Ohm R."/>
            <person name="Martin F."/>
            <person name="Silar P."/>
            <person name="Natvig D."/>
            <person name="Lalanne C."/>
            <person name="Gautier V."/>
            <person name="Ament-Velasquez S.L."/>
            <person name="Kruys A."/>
            <person name="Hutchinson M.I."/>
            <person name="Powell A.J."/>
            <person name="Barry K."/>
            <person name="Miller A.N."/>
            <person name="Grigoriev I.V."/>
            <person name="Debuchy R."/>
            <person name="Gladieux P."/>
            <person name="Thoren M.H."/>
            <person name="Johannesson H."/>
        </authorList>
    </citation>
    <scope>NUCLEOTIDE SEQUENCE</scope>
    <source>
        <strain evidence="2">CBS 118394</strain>
    </source>
</reference>
<comment type="caution">
    <text evidence="2">The sequence shown here is derived from an EMBL/GenBank/DDBJ whole genome shotgun (WGS) entry which is preliminary data.</text>
</comment>
<dbReference type="Proteomes" id="UP001283341">
    <property type="component" value="Unassembled WGS sequence"/>
</dbReference>
<keyword evidence="3" id="KW-1185">Reference proteome</keyword>
<dbReference type="Pfam" id="PF06985">
    <property type="entry name" value="HET"/>
    <property type="match status" value="1"/>
</dbReference>
<reference evidence="2" key="1">
    <citation type="journal article" date="2023" name="Mol. Phylogenet. Evol.">
        <title>Genome-scale phylogeny and comparative genomics of the fungal order Sordariales.</title>
        <authorList>
            <person name="Hensen N."/>
            <person name="Bonometti L."/>
            <person name="Westerberg I."/>
            <person name="Brannstrom I.O."/>
            <person name="Guillou S."/>
            <person name="Cros-Aarteil S."/>
            <person name="Calhoun S."/>
            <person name="Haridas S."/>
            <person name="Kuo A."/>
            <person name="Mondo S."/>
            <person name="Pangilinan J."/>
            <person name="Riley R."/>
            <person name="LaButti K."/>
            <person name="Andreopoulos B."/>
            <person name="Lipzen A."/>
            <person name="Chen C."/>
            <person name="Yan M."/>
            <person name="Daum C."/>
            <person name="Ng V."/>
            <person name="Clum A."/>
            <person name="Steindorff A."/>
            <person name="Ohm R.A."/>
            <person name="Martin F."/>
            <person name="Silar P."/>
            <person name="Natvig D.O."/>
            <person name="Lalanne C."/>
            <person name="Gautier V."/>
            <person name="Ament-Velasquez S.L."/>
            <person name="Kruys A."/>
            <person name="Hutchinson M.I."/>
            <person name="Powell A.J."/>
            <person name="Barry K."/>
            <person name="Miller A.N."/>
            <person name="Grigoriev I.V."/>
            <person name="Debuchy R."/>
            <person name="Gladieux P."/>
            <person name="Hiltunen Thoren M."/>
            <person name="Johannesson H."/>
        </authorList>
    </citation>
    <scope>NUCLEOTIDE SEQUENCE</scope>
    <source>
        <strain evidence="2">CBS 118394</strain>
    </source>
</reference>
<proteinExistence type="predicted"/>
<accession>A0AAE0I6J8</accession>
<feature type="domain" description="Heterokaryon incompatibility" evidence="1">
    <location>
        <begin position="219"/>
        <end position="366"/>
    </location>
</feature>
<gene>
    <name evidence="2" type="ORF">B0H66DRAFT_498606</name>
</gene>
<dbReference type="PANTHER" id="PTHR33112:SF10">
    <property type="entry name" value="TOL"/>
    <property type="match status" value="1"/>
</dbReference>
<organism evidence="2 3">
    <name type="scientific">Apodospora peruviana</name>
    <dbReference type="NCBI Taxonomy" id="516989"/>
    <lineage>
        <taxon>Eukaryota</taxon>
        <taxon>Fungi</taxon>
        <taxon>Dikarya</taxon>
        <taxon>Ascomycota</taxon>
        <taxon>Pezizomycotina</taxon>
        <taxon>Sordariomycetes</taxon>
        <taxon>Sordariomycetidae</taxon>
        <taxon>Sordariales</taxon>
        <taxon>Lasiosphaeriaceae</taxon>
        <taxon>Apodospora</taxon>
    </lineage>
</organism>
<dbReference type="InterPro" id="IPR010730">
    <property type="entry name" value="HET"/>
</dbReference>
<name>A0AAE0I6J8_9PEZI</name>
<sequence length="715" mass="79393">MPLCQRCSLLTISELVDNDILFHPNLASLKSSAGEEQGCCDFCSLCWKALLKVIDERRLNNLLQGESAWDEGEQWTPTIWLRGWHFYDGGRHDGPGAEIHVSCGVSLPMSYDGEREPNTNPAPSVGARLEVYKLPGQPRSKYKAVGQRTTLDQNHPELYIQWIRSRLDNCRTNHKACSSGSSPDDDEMMMPTRVIDVGDDSDSRGFVRLVPTSGMRNKYIALSYCWGSDTVGIPTLSRGTYTAMTTQGVRLSELAKTHREVVLLAHGLGIRYVWIDALCIIQGDVADWEHESRTMARVYGNAILTVIAGRSAGTKDGFVANSLLKGGSEAWCQLLIDSSAQTTLAIGLCRSKNIGPTSGRGWCFQERKLSRRAVIFGEEQLSFHCVTENAWEDGETRTNLIPAPLNKPSGAASLTRREQALKEWYKTVFQFTQCALSNPHDIFAASTALAQQTLSALDSNSRYLAGIWECDMARGLLWRPCYHFTNVRSLKIPATRPKPFIKLLTQETGSSSTVTRAPSWSWAAVEGPVGQVEWNPVQVARHRDAANNLMIRPKYTNPERWSLDERCGVDALHMPACELEFIGRAVDVRVLADPSVAEYIAAREKAGRKWTTAVRKPAAVQCGVLLGKRVDVGDDAGTVVDDGSGGGWGHVVGVGLFDVADERDGLDHVWCLPVVSDRGLMLSRNKEGKFRRLGWFLHEQQDWFSRQEEGEVCLY</sequence>
<dbReference type="PANTHER" id="PTHR33112">
    <property type="entry name" value="DOMAIN PROTEIN, PUTATIVE-RELATED"/>
    <property type="match status" value="1"/>
</dbReference>
<dbReference type="AlphaFoldDB" id="A0AAE0I6J8"/>
<evidence type="ECO:0000313" key="2">
    <source>
        <dbReference type="EMBL" id="KAK3319421.1"/>
    </source>
</evidence>
<protein>
    <submittedName>
        <fullName evidence="2">HET domain protein</fullName>
    </submittedName>
</protein>
<evidence type="ECO:0000313" key="3">
    <source>
        <dbReference type="Proteomes" id="UP001283341"/>
    </source>
</evidence>
<evidence type="ECO:0000259" key="1">
    <source>
        <dbReference type="Pfam" id="PF06985"/>
    </source>
</evidence>
<dbReference type="EMBL" id="JAUEDM010000004">
    <property type="protein sequence ID" value="KAK3319421.1"/>
    <property type="molecule type" value="Genomic_DNA"/>
</dbReference>